<keyword evidence="1" id="KW-1133">Transmembrane helix</keyword>
<evidence type="ECO:0000313" key="2">
    <source>
        <dbReference type="EMBL" id="CAH0368050.1"/>
    </source>
</evidence>
<protein>
    <submittedName>
        <fullName evidence="2">Uncharacterized protein</fullName>
    </submittedName>
</protein>
<proteinExistence type="predicted"/>
<keyword evidence="1" id="KW-0812">Transmembrane</keyword>
<dbReference type="Proteomes" id="UP000789595">
    <property type="component" value="Unassembled WGS sequence"/>
</dbReference>
<reference evidence="2" key="1">
    <citation type="submission" date="2021-11" db="EMBL/GenBank/DDBJ databases">
        <authorList>
            <consortium name="Genoscope - CEA"/>
            <person name="William W."/>
        </authorList>
    </citation>
    <scope>NUCLEOTIDE SEQUENCE</scope>
</reference>
<name>A0A8J2WW24_9STRA</name>
<evidence type="ECO:0000313" key="3">
    <source>
        <dbReference type="Proteomes" id="UP000789595"/>
    </source>
</evidence>
<feature type="transmembrane region" description="Helical" evidence="1">
    <location>
        <begin position="207"/>
        <end position="232"/>
    </location>
</feature>
<organism evidence="2 3">
    <name type="scientific">Pelagomonas calceolata</name>
    <dbReference type="NCBI Taxonomy" id="35677"/>
    <lineage>
        <taxon>Eukaryota</taxon>
        <taxon>Sar</taxon>
        <taxon>Stramenopiles</taxon>
        <taxon>Ochrophyta</taxon>
        <taxon>Pelagophyceae</taxon>
        <taxon>Pelagomonadales</taxon>
        <taxon>Pelagomonadaceae</taxon>
        <taxon>Pelagomonas</taxon>
    </lineage>
</organism>
<feature type="transmembrane region" description="Helical" evidence="1">
    <location>
        <begin position="280"/>
        <end position="302"/>
    </location>
</feature>
<accession>A0A8J2WW24</accession>
<dbReference type="AlphaFoldDB" id="A0A8J2WW24"/>
<keyword evidence="3" id="KW-1185">Reference proteome</keyword>
<keyword evidence="1" id="KW-0472">Membrane</keyword>
<gene>
    <name evidence="2" type="ORF">PECAL_2P10980</name>
</gene>
<sequence>MAFWRWSYIIFSTVMRVSPSNSLSLEFSGWTFCVLISGSPTITFFHHICLSSFCRAMTISFSPNSPGASSSVQKQSSTMTFLWSSPSSAGGWPFKPTLIDCLRMSTTNCLAFVPLAMGIFNSRSASCCVQTPQGMMPPLPGGGGSLSSSSSFASLFSLSSSGFLTGTTGCTGAGGGVDAALARAASLLALAAAFRFCAAASASADNFFFWAFVLSAKLWCFSSILRTMFFAFSSSPDWKKSVFRRMNENSVSSNGSIPWHCCAKFKSMPSKRSSSSMFDMVFASSAAAGGWFLLIGCAAKLARRVAQRCKRRFQSCSASTRRRSTQLAVNCNRCDSE</sequence>
<comment type="caution">
    <text evidence="2">The sequence shown here is derived from an EMBL/GenBank/DDBJ whole genome shotgun (WGS) entry which is preliminary data.</text>
</comment>
<evidence type="ECO:0000256" key="1">
    <source>
        <dbReference type="SAM" id="Phobius"/>
    </source>
</evidence>
<dbReference type="EMBL" id="CAKKNE010000002">
    <property type="protein sequence ID" value="CAH0368050.1"/>
    <property type="molecule type" value="Genomic_DNA"/>
</dbReference>